<evidence type="ECO:0000313" key="2">
    <source>
        <dbReference type="EMBL" id="ERK43946.1"/>
    </source>
</evidence>
<dbReference type="SUPFAM" id="SSF56349">
    <property type="entry name" value="DNA breaking-rejoining enzymes"/>
    <property type="match status" value="1"/>
</dbReference>
<gene>
    <name evidence="2" type="ORF">HMPREF0373_02204</name>
</gene>
<dbReference type="GO" id="GO:0006310">
    <property type="term" value="P:DNA recombination"/>
    <property type="evidence" value="ECO:0007669"/>
    <property type="project" value="UniProtKB-KW"/>
</dbReference>
<evidence type="ECO:0008006" key="4">
    <source>
        <dbReference type="Google" id="ProtNLM"/>
    </source>
</evidence>
<reference evidence="2 3" key="1">
    <citation type="submission" date="2013-06" db="EMBL/GenBank/DDBJ databases">
        <authorList>
            <person name="Weinstock G."/>
            <person name="Sodergren E."/>
            <person name="Lobos E.A."/>
            <person name="Fulton L."/>
            <person name="Fulton R."/>
            <person name="Courtney L."/>
            <person name="Fronick C."/>
            <person name="O'Laughlin M."/>
            <person name="Godfrey J."/>
            <person name="Wilson R.M."/>
            <person name="Miner T."/>
            <person name="Farmer C."/>
            <person name="Delehaunty K."/>
            <person name="Cordes M."/>
            <person name="Minx P."/>
            <person name="Tomlinson C."/>
            <person name="Chen J."/>
            <person name="Wollam A."/>
            <person name="Pepin K.H."/>
            <person name="Bhonagiri V."/>
            <person name="Zhang X."/>
            <person name="Warren W."/>
            <person name="Mitreva M."/>
            <person name="Mardis E.R."/>
            <person name="Wilson R.K."/>
        </authorList>
    </citation>
    <scope>NUCLEOTIDE SEQUENCE [LARGE SCALE GENOMIC DNA]</scope>
    <source>
        <strain evidence="2 3">ATCC 29099</strain>
    </source>
</reference>
<protein>
    <recommendedName>
        <fullName evidence="4">Tyr recombinase domain-containing protein</fullName>
    </recommendedName>
</protein>
<comment type="caution">
    <text evidence="2">The sequence shown here is derived from an EMBL/GenBank/DDBJ whole genome shotgun (WGS) entry which is preliminary data.</text>
</comment>
<evidence type="ECO:0000256" key="1">
    <source>
        <dbReference type="ARBA" id="ARBA00023172"/>
    </source>
</evidence>
<dbReference type="Proteomes" id="UP000016608">
    <property type="component" value="Unassembled WGS sequence"/>
</dbReference>
<dbReference type="eggNOG" id="COG0582">
    <property type="taxonomic scope" value="Bacteria"/>
</dbReference>
<dbReference type="AlphaFoldDB" id="U2PII5"/>
<keyword evidence="3" id="KW-1185">Reference proteome</keyword>
<proteinExistence type="predicted"/>
<organism evidence="2 3">
    <name type="scientific">Eubacterium ramulus ATCC 29099</name>
    <dbReference type="NCBI Taxonomy" id="1256908"/>
    <lineage>
        <taxon>Bacteria</taxon>
        <taxon>Bacillati</taxon>
        <taxon>Bacillota</taxon>
        <taxon>Clostridia</taxon>
        <taxon>Eubacteriales</taxon>
        <taxon>Eubacteriaceae</taxon>
        <taxon>Eubacterium</taxon>
    </lineage>
</organism>
<evidence type="ECO:0000313" key="3">
    <source>
        <dbReference type="Proteomes" id="UP000016608"/>
    </source>
</evidence>
<dbReference type="PATRIC" id="fig|1256908.3.peg.2032"/>
<dbReference type="GO" id="GO:0003677">
    <property type="term" value="F:DNA binding"/>
    <property type="evidence" value="ECO:0007669"/>
    <property type="project" value="InterPro"/>
</dbReference>
<dbReference type="Gene3D" id="1.10.443.10">
    <property type="entry name" value="Intergrase catalytic core"/>
    <property type="match status" value="1"/>
</dbReference>
<name>U2PII5_EUBRA</name>
<dbReference type="EMBL" id="AWVJ01000136">
    <property type="protein sequence ID" value="ERK43946.1"/>
    <property type="molecule type" value="Genomic_DNA"/>
</dbReference>
<dbReference type="GO" id="GO:0015074">
    <property type="term" value="P:DNA integration"/>
    <property type="evidence" value="ECO:0007669"/>
    <property type="project" value="InterPro"/>
</dbReference>
<dbReference type="InterPro" id="IPR011010">
    <property type="entry name" value="DNA_brk_join_enz"/>
</dbReference>
<sequence>MGWRSGYFAEEQQKEQENLQRSLVKGNGDIVVECCMISENILKNFRGKYRRIQMKGWIMLLQETGLPAIRWHDLRSIYCTLLLKNNFSPKAVAKLMGDARELITMDVYGDNGNIIAEEIPPELLSYMEEVLPEKKKDNIENVLDTLINVEESHRTNVRFAYTNPYFHDIIALTFEC</sequence>
<dbReference type="HOGENOM" id="CLU_1522958_0_0_9"/>
<dbReference type="InterPro" id="IPR013762">
    <property type="entry name" value="Integrase-like_cat_sf"/>
</dbReference>
<accession>U2PII5</accession>
<keyword evidence="1" id="KW-0233">DNA recombination</keyword>